<dbReference type="EMBL" id="CP033169">
    <property type="protein sequence ID" value="AYO30594.1"/>
    <property type="molecule type" value="Genomic_DNA"/>
</dbReference>
<sequence>MIESVMRTLLQRFKAEVLPNTVTSTHDSMLEIAQLPVLVLFLPDITEARIDDANVPNLVKDEVAGTVRVYAPPGFYDLQFDFEVTAENTLEVLGVGEKLTAWIGANPYLSVGEYEYPLRFIEPLSSPNRAGGKLIRASGRFVVEGIEVSSGVYYDGKLAKEFQATFNNPTTGGEDNVAYSFKK</sequence>
<evidence type="ECO:0000313" key="1">
    <source>
        <dbReference type="EMBL" id="AYO30594.1"/>
    </source>
</evidence>
<organism evidence="1 2">
    <name type="scientific">Biomaibacter acetigenes</name>
    <dbReference type="NCBI Taxonomy" id="2316383"/>
    <lineage>
        <taxon>Bacteria</taxon>
        <taxon>Bacillati</taxon>
        <taxon>Bacillota</taxon>
        <taxon>Clostridia</taxon>
        <taxon>Thermosediminibacterales</taxon>
        <taxon>Tepidanaerobacteraceae</taxon>
        <taxon>Biomaibacter</taxon>
    </lineage>
</organism>
<accession>A0A3G2R4Z2</accession>
<name>A0A3G2R4Z2_9FIRM</name>
<dbReference type="RefSeq" id="WP_122014684.1">
    <property type="nucleotide sequence ID" value="NZ_CP033169.1"/>
</dbReference>
<proteinExistence type="predicted"/>
<reference evidence="1 2" key="1">
    <citation type="submission" date="2018-10" db="EMBL/GenBank/DDBJ databases">
        <authorList>
            <person name="Zhang X."/>
        </authorList>
    </citation>
    <scope>NUCLEOTIDE SEQUENCE [LARGE SCALE GENOMIC DNA]</scope>
    <source>
        <strain evidence="1 2">SK-G1</strain>
    </source>
</reference>
<dbReference type="AlphaFoldDB" id="A0A3G2R4Z2"/>
<gene>
    <name evidence="1" type="ORF">D2962_08150</name>
</gene>
<evidence type="ECO:0000313" key="2">
    <source>
        <dbReference type="Proteomes" id="UP000280960"/>
    </source>
</evidence>
<keyword evidence="2" id="KW-1185">Reference proteome</keyword>
<dbReference type="KEGG" id="bacg:D2962_08150"/>
<protein>
    <submittedName>
        <fullName evidence="1">Uncharacterized protein</fullName>
    </submittedName>
</protein>
<dbReference type="Proteomes" id="UP000280960">
    <property type="component" value="Chromosome"/>
</dbReference>